<comment type="caution">
    <text evidence="1">The sequence shown here is derived from an EMBL/GenBank/DDBJ whole genome shotgun (WGS) entry which is preliminary data.</text>
</comment>
<dbReference type="Proteomes" id="UP000814033">
    <property type="component" value="Unassembled WGS sequence"/>
</dbReference>
<evidence type="ECO:0000313" key="2">
    <source>
        <dbReference type="Proteomes" id="UP000814033"/>
    </source>
</evidence>
<proteinExistence type="predicted"/>
<accession>A0ACB8R8G2</accession>
<evidence type="ECO:0000313" key="1">
    <source>
        <dbReference type="EMBL" id="KAI0040464.1"/>
    </source>
</evidence>
<keyword evidence="2" id="KW-1185">Reference proteome</keyword>
<reference evidence="1" key="2">
    <citation type="journal article" date="2022" name="New Phytol.">
        <title>Evolutionary transition to the ectomycorrhizal habit in the genomes of a hyperdiverse lineage of mushroom-forming fungi.</title>
        <authorList>
            <person name="Looney B."/>
            <person name="Miyauchi S."/>
            <person name="Morin E."/>
            <person name="Drula E."/>
            <person name="Courty P.E."/>
            <person name="Kohler A."/>
            <person name="Kuo A."/>
            <person name="LaButti K."/>
            <person name="Pangilinan J."/>
            <person name="Lipzen A."/>
            <person name="Riley R."/>
            <person name="Andreopoulos W."/>
            <person name="He G."/>
            <person name="Johnson J."/>
            <person name="Nolan M."/>
            <person name="Tritt A."/>
            <person name="Barry K.W."/>
            <person name="Grigoriev I.V."/>
            <person name="Nagy L.G."/>
            <person name="Hibbett D."/>
            <person name="Henrissat B."/>
            <person name="Matheny P.B."/>
            <person name="Labbe J."/>
            <person name="Martin F.M."/>
        </authorList>
    </citation>
    <scope>NUCLEOTIDE SEQUENCE</scope>
    <source>
        <strain evidence="1">FP105234-sp</strain>
    </source>
</reference>
<organism evidence="1 2">
    <name type="scientific">Auriscalpium vulgare</name>
    <dbReference type="NCBI Taxonomy" id="40419"/>
    <lineage>
        <taxon>Eukaryota</taxon>
        <taxon>Fungi</taxon>
        <taxon>Dikarya</taxon>
        <taxon>Basidiomycota</taxon>
        <taxon>Agaricomycotina</taxon>
        <taxon>Agaricomycetes</taxon>
        <taxon>Russulales</taxon>
        <taxon>Auriscalpiaceae</taxon>
        <taxon>Auriscalpium</taxon>
    </lineage>
</organism>
<name>A0ACB8R8G2_9AGAM</name>
<dbReference type="EMBL" id="MU276194">
    <property type="protein sequence ID" value="KAI0040464.1"/>
    <property type="molecule type" value="Genomic_DNA"/>
</dbReference>
<gene>
    <name evidence="1" type="ORF">FA95DRAFT_1611781</name>
</gene>
<sequence>MFAHWREPDMIVKSALAFMKVMHVLAGVEWYGLHCAGFTISMPTCLSSARSWQFFTNLDFDWSLLTGRRPRRWTFWVYMACRITGVGIAVTVLIMLDSTGEIDCQATILALFVLAIISYALALLLTVLRVIAIWDRYGPIVALSAFAWLTSVAFWIRVIPEVHLTPHSPFSQLQSASACFITSSPQFLPLSVATLLVYATLLTTMIVGLLRKPHKNSVGIWRLLYHQGLSWLALAILAEVPTLVLQVPRVLTTTMAATMMYRALHNYTTISEHEVEAKRPVTVQPGMPKPGSLSILPPLEVAVHTTFEQHCDEDEPAISPRSKSTGSRSPGYYGRIHDDSTASVVGRFPL</sequence>
<protein>
    <submittedName>
        <fullName evidence="1">Uncharacterized protein</fullName>
    </submittedName>
</protein>
<reference evidence="1" key="1">
    <citation type="submission" date="2021-02" db="EMBL/GenBank/DDBJ databases">
        <authorList>
            <consortium name="DOE Joint Genome Institute"/>
            <person name="Ahrendt S."/>
            <person name="Looney B.P."/>
            <person name="Miyauchi S."/>
            <person name="Morin E."/>
            <person name="Drula E."/>
            <person name="Courty P.E."/>
            <person name="Chicoki N."/>
            <person name="Fauchery L."/>
            <person name="Kohler A."/>
            <person name="Kuo A."/>
            <person name="Labutti K."/>
            <person name="Pangilinan J."/>
            <person name="Lipzen A."/>
            <person name="Riley R."/>
            <person name="Andreopoulos W."/>
            <person name="He G."/>
            <person name="Johnson J."/>
            <person name="Barry K.W."/>
            <person name="Grigoriev I.V."/>
            <person name="Nagy L."/>
            <person name="Hibbett D."/>
            <person name="Henrissat B."/>
            <person name="Matheny P.B."/>
            <person name="Labbe J."/>
            <person name="Martin F."/>
        </authorList>
    </citation>
    <scope>NUCLEOTIDE SEQUENCE</scope>
    <source>
        <strain evidence="1">FP105234-sp</strain>
    </source>
</reference>